<dbReference type="InterPro" id="IPR007110">
    <property type="entry name" value="Ig-like_dom"/>
</dbReference>
<dbReference type="GO" id="GO:0007166">
    <property type="term" value="P:cell surface receptor signaling pathway"/>
    <property type="evidence" value="ECO:0007669"/>
    <property type="project" value="TreeGrafter"/>
</dbReference>
<evidence type="ECO:0000256" key="1">
    <source>
        <dbReference type="ARBA" id="ARBA00022729"/>
    </source>
</evidence>
<keyword evidence="2" id="KW-0391">Immunity</keyword>
<dbReference type="Pfam" id="PF07686">
    <property type="entry name" value="V-set"/>
    <property type="match status" value="1"/>
</dbReference>
<dbReference type="GO" id="GO:0005886">
    <property type="term" value="C:plasma membrane"/>
    <property type="evidence" value="ECO:0007669"/>
    <property type="project" value="TreeGrafter"/>
</dbReference>
<dbReference type="SMART" id="SM00409">
    <property type="entry name" value="IG"/>
    <property type="match status" value="1"/>
</dbReference>
<dbReference type="Gene3D" id="2.60.40.10">
    <property type="entry name" value="Immunoglobulins"/>
    <property type="match status" value="1"/>
</dbReference>
<sequence>LVIEIICRLIDCASQVSKVHQNPPDIYRNQGEKAEITCSHQIDDYFVILWYRQTNNDMKLLGYMSYDSANKETEVTVQISGDARKGETCTLTTEELSLNSSAVYFCAASQHSDVNCCVSVQKPPRPWFFHLSITDHTLHLY</sequence>
<dbReference type="InterPro" id="IPR013783">
    <property type="entry name" value="Ig-like_fold"/>
</dbReference>
<dbReference type="InterPro" id="IPR050413">
    <property type="entry name" value="TCR_beta_variable"/>
</dbReference>
<feature type="domain" description="Ig-like" evidence="3">
    <location>
        <begin position="17"/>
        <end position="119"/>
    </location>
</feature>
<dbReference type="InParanoid" id="A0A673A951"/>
<dbReference type="Ensembl" id="ENSSORT00005026495.1">
    <property type="protein sequence ID" value="ENSSORP00005025729.1"/>
    <property type="gene ID" value="ENSSORG00005012371.1"/>
</dbReference>
<evidence type="ECO:0000313" key="4">
    <source>
        <dbReference type="Ensembl" id="ENSSORP00005025729.1"/>
    </source>
</evidence>
<dbReference type="AlphaFoldDB" id="A0A673A951"/>
<keyword evidence="1" id="KW-0732">Signal</keyword>
<dbReference type="PANTHER" id="PTHR23268:SF102">
    <property type="entry name" value="IMMUNOGLOBULIN V-SET DOMAIN-CONTAINING PROTEIN"/>
    <property type="match status" value="1"/>
</dbReference>
<organism evidence="4 5">
    <name type="scientific">Sphaeramia orbicularis</name>
    <name type="common">orbiculate cardinalfish</name>
    <dbReference type="NCBI Taxonomy" id="375764"/>
    <lineage>
        <taxon>Eukaryota</taxon>
        <taxon>Metazoa</taxon>
        <taxon>Chordata</taxon>
        <taxon>Craniata</taxon>
        <taxon>Vertebrata</taxon>
        <taxon>Euteleostomi</taxon>
        <taxon>Actinopterygii</taxon>
        <taxon>Neopterygii</taxon>
        <taxon>Teleostei</taxon>
        <taxon>Neoteleostei</taxon>
        <taxon>Acanthomorphata</taxon>
        <taxon>Gobiaria</taxon>
        <taxon>Kurtiformes</taxon>
        <taxon>Apogonoidei</taxon>
        <taxon>Apogonidae</taxon>
        <taxon>Apogoninae</taxon>
        <taxon>Sphaeramia</taxon>
    </lineage>
</organism>
<reference evidence="4" key="3">
    <citation type="submission" date="2025-09" db="UniProtKB">
        <authorList>
            <consortium name="Ensembl"/>
        </authorList>
    </citation>
    <scope>IDENTIFICATION</scope>
</reference>
<dbReference type="InterPro" id="IPR003599">
    <property type="entry name" value="Ig_sub"/>
</dbReference>
<accession>A0A673A951</accession>
<name>A0A673A951_9TELE</name>
<protein>
    <recommendedName>
        <fullName evidence="3">Ig-like domain-containing protein</fullName>
    </recommendedName>
</protein>
<keyword evidence="5" id="KW-1185">Reference proteome</keyword>
<evidence type="ECO:0000256" key="2">
    <source>
        <dbReference type="ARBA" id="ARBA00022859"/>
    </source>
</evidence>
<dbReference type="PANTHER" id="PTHR23268">
    <property type="entry name" value="T-CELL RECEPTOR BETA CHAIN"/>
    <property type="match status" value="1"/>
</dbReference>
<evidence type="ECO:0000259" key="3">
    <source>
        <dbReference type="PROSITE" id="PS50835"/>
    </source>
</evidence>
<dbReference type="GO" id="GO:0002376">
    <property type="term" value="P:immune system process"/>
    <property type="evidence" value="ECO:0007669"/>
    <property type="project" value="UniProtKB-KW"/>
</dbReference>
<dbReference type="SUPFAM" id="SSF48726">
    <property type="entry name" value="Immunoglobulin"/>
    <property type="match status" value="1"/>
</dbReference>
<evidence type="ECO:0000313" key="5">
    <source>
        <dbReference type="Proteomes" id="UP000472271"/>
    </source>
</evidence>
<dbReference type="PROSITE" id="PS50835">
    <property type="entry name" value="IG_LIKE"/>
    <property type="match status" value="1"/>
</dbReference>
<reference evidence="4" key="2">
    <citation type="submission" date="2025-08" db="UniProtKB">
        <authorList>
            <consortium name="Ensembl"/>
        </authorList>
    </citation>
    <scope>IDENTIFICATION</scope>
</reference>
<dbReference type="InterPro" id="IPR036179">
    <property type="entry name" value="Ig-like_dom_sf"/>
</dbReference>
<proteinExistence type="predicted"/>
<dbReference type="Proteomes" id="UP000472271">
    <property type="component" value="Chromosome 22"/>
</dbReference>
<dbReference type="InterPro" id="IPR013106">
    <property type="entry name" value="Ig_V-set"/>
</dbReference>
<reference evidence="4" key="1">
    <citation type="submission" date="2019-06" db="EMBL/GenBank/DDBJ databases">
        <authorList>
            <consortium name="Wellcome Sanger Institute Data Sharing"/>
        </authorList>
    </citation>
    <scope>NUCLEOTIDE SEQUENCE [LARGE SCALE GENOMIC DNA]</scope>
</reference>